<comment type="function">
    <text evidence="7">DNA-dependent RNA polymerase which catalyzes the transcription of DNA into RNA using the four ribonucleoside triphosphates as substrates.</text>
</comment>
<feature type="compositionally biased region" description="Basic and acidic residues" evidence="8">
    <location>
        <begin position="371"/>
        <end position="387"/>
    </location>
</feature>
<organism evidence="10 11">
    <name type="scientific">Arthroderma otae (strain ATCC MYA-4605 / CBS 113480)</name>
    <name type="common">Microsporum canis</name>
    <dbReference type="NCBI Taxonomy" id="554155"/>
    <lineage>
        <taxon>Eukaryota</taxon>
        <taxon>Fungi</taxon>
        <taxon>Dikarya</taxon>
        <taxon>Ascomycota</taxon>
        <taxon>Pezizomycotina</taxon>
        <taxon>Eurotiomycetes</taxon>
        <taxon>Eurotiomycetidae</taxon>
        <taxon>Onygenales</taxon>
        <taxon>Arthrodermataceae</taxon>
        <taxon>Microsporum</taxon>
    </lineage>
</organism>
<dbReference type="Proteomes" id="UP000002035">
    <property type="component" value="Unassembled WGS sequence"/>
</dbReference>
<dbReference type="Gene3D" id="3.30.1490.120">
    <property type="entry name" value="RNA polymerase Rpb7-like, N-terminal domain"/>
    <property type="match status" value="1"/>
</dbReference>
<dbReference type="HOGENOM" id="CLU_036411_1_1_1"/>
<dbReference type="RefSeq" id="XP_002846128.1">
    <property type="nucleotide sequence ID" value="XM_002846082.1"/>
</dbReference>
<dbReference type="EMBL" id="DS995705">
    <property type="protein sequence ID" value="EEQ33178.1"/>
    <property type="molecule type" value="Genomic_DNA"/>
</dbReference>
<dbReference type="GeneID" id="9224818"/>
<dbReference type="GO" id="GO:0005736">
    <property type="term" value="C:RNA polymerase I complex"/>
    <property type="evidence" value="ECO:0007669"/>
    <property type="project" value="UniProtKB-ARBA"/>
</dbReference>
<dbReference type="AlphaFoldDB" id="C5FTH5"/>
<feature type="compositionally biased region" description="Acidic residues" evidence="8">
    <location>
        <begin position="270"/>
        <end position="281"/>
    </location>
</feature>
<evidence type="ECO:0000256" key="8">
    <source>
        <dbReference type="SAM" id="MobiDB-lite"/>
    </source>
</evidence>
<keyword evidence="3 7" id="KW-0240">DNA-directed RNA polymerase</keyword>
<feature type="region of interest" description="Disordered" evidence="8">
    <location>
        <begin position="352"/>
        <end position="436"/>
    </location>
</feature>
<evidence type="ECO:0000256" key="7">
    <source>
        <dbReference type="RuleBase" id="RU369086"/>
    </source>
</evidence>
<accession>C5FTH5</accession>
<dbReference type="Pfam" id="PF17875">
    <property type="entry name" value="RPA43_OB"/>
    <property type="match status" value="1"/>
</dbReference>
<dbReference type="OMA" id="DEYGVLY"/>
<dbReference type="OrthoDB" id="10250504at2759"/>
<evidence type="ECO:0000256" key="1">
    <source>
        <dbReference type="ARBA" id="ARBA00004604"/>
    </source>
</evidence>
<feature type="compositionally biased region" description="Basic and acidic residues" evidence="8">
    <location>
        <begin position="14"/>
        <end position="23"/>
    </location>
</feature>
<evidence type="ECO:0000259" key="9">
    <source>
        <dbReference type="Pfam" id="PF17875"/>
    </source>
</evidence>
<feature type="compositionally biased region" description="Basic and acidic residues" evidence="8">
    <location>
        <begin position="54"/>
        <end position="76"/>
    </location>
</feature>
<reference evidence="11" key="1">
    <citation type="journal article" date="2012" name="MBio">
        <title>Comparative genome analysis of Trichophyton rubrum and related dermatophytes reveals candidate genes involved in infection.</title>
        <authorList>
            <person name="Martinez D.A."/>
            <person name="Oliver B.G."/>
            <person name="Graeser Y."/>
            <person name="Goldberg J.M."/>
            <person name="Li W."/>
            <person name="Martinez-Rossi N.M."/>
            <person name="Monod M."/>
            <person name="Shelest E."/>
            <person name="Barton R.C."/>
            <person name="Birch E."/>
            <person name="Brakhage A.A."/>
            <person name="Chen Z."/>
            <person name="Gurr S.J."/>
            <person name="Heiman D."/>
            <person name="Heitman J."/>
            <person name="Kosti I."/>
            <person name="Rossi A."/>
            <person name="Saif S."/>
            <person name="Samalova M."/>
            <person name="Saunders C.W."/>
            <person name="Shea T."/>
            <person name="Summerbell R.C."/>
            <person name="Xu J."/>
            <person name="Young S."/>
            <person name="Zeng Q."/>
            <person name="Birren B.W."/>
            <person name="Cuomo C.A."/>
            <person name="White T.C."/>
        </authorList>
    </citation>
    <scope>NUCLEOTIDE SEQUENCE [LARGE SCALE GENOMIC DNA]</scope>
    <source>
        <strain evidence="11">ATCC MYA-4605 / CBS 113480</strain>
    </source>
</reference>
<evidence type="ECO:0000256" key="4">
    <source>
        <dbReference type="ARBA" id="ARBA00022553"/>
    </source>
</evidence>
<dbReference type="Gene3D" id="2.40.50.1060">
    <property type="match status" value="1"/>
</dbReference>
<evidence type="ECO:0000256" key="6">
    <source>
        <dbReference type="ARBA" id="ARBA00023242"/>
    </source>
</evidence>
<dbReference type="InterPro" id="IPR045113">
    <property type="entry name" value="Rpb7-like"/>
</dbReference>
<feature type="compositionally biased region" description="Low complexity" evidence="8">
    <location>
        <begin position="426"/>
        <end position="436"/>
    </location>
</feature>
<evidence type="ECO:0000256" key="5">
    <source>
        <dbReference type="ARBA" id="ARBA00023163"/>
    </source>
</evidence>
<keyword evidence="6 7" id="KW-0539">Nucleus</keyword>
<dbReference type="STRING" id="554155.C5FTH5"/>
<dbReference type="PANTHER" id="PTHR12709:SF5">
    <property type="entry name" value="DNA-DIRECTED RNA POLYMERASE I SUBUNIT RPA43"/>
    <property type="match status" value="1"/>
</dbReference>
<dbReference type="FunFam" id="3.30.1490.120:FF:000004">
    <property type="entry name" value="RNA polymerase I subunit Rpa43"/>
    <property type="match status" value="1"/>
</dbReference>
<keyword evidence="11" id="KW-1185">Reference proteome</keyword>
<dbReference type="InterPro" id="IPR041178">
    <property type="entry name" value="RPA43_OB"/>
</dbReference>
<protein>
    <recommendedName>
        <fullName evidence="7">DNA-directed RNA polymerase subunit</fullName>
    </recommendedName>
</protein>
<sequence length="458" mass="50863">MSVDAMDIDSISSPEKKRKEKSESKKRKRHEQTGDSVVVDDSEKKKKKKKKDKHSKDEKGSKKNDDKKEEKEEVAASRKPLSKSTSRDKDTHTHSSSTADQLPSFHRVTTTLYLPLSPIAISPTHAVSSLLAEHISPLLLTYYPPVRGVVLAYSNPSVSATKPTLDSTSTCTPNPEPLTLAKTAGEYGVLHIYLTLTFLVFRPERGQTLEGWINVQSEDFLGAIVFNLFSIGIERRRLPADWKWIAPGQQPDKPSTNTTTTTTSPTSSKDEEDEDEDEADSDKENFKPLASNSEASQFEDAASAETGYFQTRSGKRVRGTIRFRVRDVDVIPGSERDKGFLSLEGTMLSREDEEKLVAEERSKALGAGRAKAGDNYHDPTSRERGEEEAADVDVSMSGAIDEILPSTVEKKKEKKEKKKSKKEKTSSSSKGSKVVSLQLFDEAIDDDLNIAQTRQHEI</sequence>
<name>C5FTH5_ARTOC</name>
<evidence type="ECO:0000256" key="2">
    <source>
        <dbReference type="ARBA" id="ARBA00005930"/>
    </source>
</evidence>
<dbReference type="GO" id="GO:0006361">
    <property type="term" value="P:transcription initiation at RNA polymerase I promoter"/>
    <property type="evidence" value="ECO:0007669"/>
    <property type="project" value="UniProtKB-ARBA"/>
</dbReference>
<evidence type="ECO:0000313" key="10">
    <source>
        <dbReference type="EMBL" id="EEQ33178.1"/>
    </source>
</evidence>
<proteinExistence type="inferred from homology"/>
<feature type="compositionally biased region" description="Basic and acidic residues" evidence="8">
    <location>
        <begin position="352"/>
        <end position="363"/>
    </location>
</feature>
<dbReference type="eggNOG" id="KOG4134">
    <property type="taxonomic scope" value="Eukaryota"/>
</dbReference>
<evidence type="ECO:0000256" key="3">
    <source>
        <dbReference type="ARBA" id="ARBA00022478"/>
    </source>
</evidence>
<evidence type="ECO:0000313" key="11">
    <source>
        <dbReference type="Proteomes" id="UP000002035"/>
    </source>
</evidence>
<comment type="similarity">
    <text evidence="2">Belongs to the eukaryotic RPA43 RNA polymerase subunit family.</text>
</comment>
<dbReference type="VEuPathDB" id="FungiDB:MCYG_05997"/>
<feature type="compositionally biased region" description="Basic residues" evidence="8">
    <location>
        <begin position="412"/>
        <end position="422"/>
    </location>
</feature>
<dbReference type="PANTHER" id="PTHR12709">
    <property type="entry name" value="DNA-DIRECTED RNA POLYMERASE II, III"/>
    <property type="match status" value="1"/>
</dbReference>
<feature type="region of interest" description="Disordered" evidence="8">
    <location>
        <begin position="1"/>
        <end position="102"/>
    </location>
</feature>
<feature type="domain" description="RPA43 OB" evidence="9">
    <location>
        <begin position="203"/>
        <end position="348"/>
    </location>
</feature>
<feature type="compositionally biased region" description="Low complexity" evidence="8">
    <location>
        <begin position="251"/>
        <end position="267"/>
    </location>
</feature>
<keyword evidence="5 7" id="KW-0804">Transcription</keyword>
<feature type="region of interest" description="Disordered" evidence="8">
    <location>
        <begin position="245"/>
        <end position="306"/>
    </location>
</feature>
<keyword evidence="4" id="KW-0597">Phosphoprotein</keyword>
<gene>
    <name evidence="10" type="ORF">MCYG_05997</name>
</gene>
<comment type="subcellular location">
    <subcellularLocation>
        <location evidence="1">Nucleus</location>
        <location evidence="1">Nucleolus</location>
    </subcellularLocation>
</comment>
<dbReference type="InterPro" id="IPR036898">
    <property type="entry name" value="RNA_pol_Rpb7-like_N_sf"/>
</dbReference>
<dbReference type="GO" id="GO:0006362">
    <property type="term" value="P:transcription elongation by RNA polymerase I"/>
    <property type="evidence" value="ECO:0007669"/>
    <property type="project" value="UniProtKB-ARBA"/>
</dbReference>